<evidence type="ECO:0000313" key="2">
    <source>
        <dbReference type="Proteomes" id="UP000252415"/>
    </source>
</evidence>
<evidence type="ECO:0000313" key="1">
    <source>
        <dbReference type="EMBL" id="RCW41604.1"/>
    </source>
</evidence>
<dbReference type="RefSeq" id="WP_114383703.1">
    <property type="nucleotide sequence ID" value="NZ_QPJD01000022.1"/>
</dbReference>
<dbReference type="OrthoDB" id="2667272at2"/>
<protein>
    <submittedName>
        <fullName evidence="1">Uncharacterized protein</fullName>
    </submittedName>
</protein>
<reference evidence="1 2" key="1">
    <citation type="submission" date="2018-07" db="EMBL/GenBank/DDBJ databases">
        <title>Genomic Encyclopedia of Type Strains, Phase III (KMG-III): the genomes of soil and plant-associated and newly described type strains.</title>
        <authorList>
            <person name="Whitman W."/>
        </authorList>
    </citation>
    <scope>NUCLEOTIDE SEQUENCE [LARGE SCALE GENOMIC DNA]</scope>
    <source>
        <strain evidence="1 2">CECT 7506</strain>
    </source>
</reference>
<organism evidence="1 2">
    <name type="scientific">Paenibacillus prosopidis</name>
    <dbReference type="NCBI Taxonomy" id="630520"/>
    <lineage>
        <taxon>Bacteria</taxon>
        <taxon>Bacillati</taxon>
        <taxon>Bacillota</taxon>
        <taxon>Bacilli</taxon>
        <taxon>Bacillales</taxon>
        <taxon>Paenibacillaceae</taxon>
        <taxon>Paenibacillus</taxon>
    </lineage>
</organism>
<dbReference type="AlphaFoldDB" id="A0A368VJR9"/>
<accession>A0A368VJR9</accession>
<proteinExistence type="predicted"/>
<sequence length="496" mass="57751">MTNFINTLNRRNAYQETYTSLTEVVFIDLKGVWTAGELIRTKREENENTYDFYIQFKADPDGAPKASAYFTKSLRIFMRSTDDANTLKRRIREAAGYTPAPATIRMLWAHFMLLHAAYIEEDRFYARADQVTAEAILNALYEKAIQRFKDGELCVSKERVQHYRTYERYLSQSEQEEATEAQKRINGHGFVLRMSQFEKNGHLARFNQRIADDIERLGKLKELEMKRDHDSFLEKMMESDVTFRQLVAHAIAASREIRCKRPEIELANRLFGYSKSLDEYREKYSKIDEMLRPYRLRDYDTSKLVSLGMAYLEAGGMLPVVAPVFERGPDKIYYGDMVHDGYTSYIVRMVGSRYIYVEGSSHRLLKQHVKLFTRVEPIVSPVRPDEYLFNECVRLHNNKWIPEAVSIPIAEVCSRLLNTRISRAQQLQQMYERKRDAATGHGGKAAFQRILYELRILALKNQIGSLAGISNVGSYREVYRKAQEELHQIEELIKAG</sequence>
<dbReference type="Proteomes" id="UP000252415">
    <property type="component" value="Unassembled WGS sequence"/>
</dbReference>
<comment type="caution">
    <text evidence="1">The sequence shown here is derived from an EMBL/GenBank/DDBJ whole genome shotgun (WGS) entry which is preliminary data.</text>
</comment>
<name>A0A368VJR9_9BACL</name>
<keyword evidence="2" id="KW-1185">Reference proteome</keyword>
<dbReference type="EMBL" id="QPJD01000022">
    <property type="protein sequence ID" value="RCW41604.1"/>
    <property type="molecule type" value="Genomic_DNA"/>
</dbReference>
<gene>
    <name evidence="1" type="ORF">DFP97_12240</name>
</gene>